<evidence type="ECO:0000313" key="1">
    <source>
        <dbReference type="EMBL" id="QJA66549.1"/>
    </source>
</evidence>
<name>A0A6M3J8U5_9ZZZZ</name>
<accession>A0A6M3J8U5</accession>
<dbReference type="EMBL" id="MT142473">
    <property type="protein sequence ID" value="QJA81871.1"/>
    <property type="molecule type" value="Genomic_DNA"/>
</dbReference>
<organism evidence="1">
    <name type="scientific">viral metagenome</name>
    <dbReference type="NCBI Taxonomy" id="1070528"/>
    <lineage>
        <taxon>unclassified sequences</taxon>
        <taxon>metagenomes</taxon>
        <taxon>organismal metagenomes</taxon>
    </lineage>
</organism>
<sequence>MKIFNDMLIHLEDLINKAEEGAPTSEGIKIPPRYLQLPPAEENGKGRYVLQAHWRGRSVHWDLRLELPLFLIGYTILDNPKIEEAPTEQNVKSVMENLDFKFKPIPGMEGKKCRIAEKARQPKDWLLWKEEYGECGLIKFDELYKQDIGVLYTVEETTEFSDLVEADLQKYIKQIGSRWCVVRHSPPHEIIHCYSGTGAHDKARKLLGAIQASKHRRMMAKMSTGTVYSVEPGGVGATRFKPGVLFIADKGKVTFGAQKVWYNEYFLESESKGGKFSFNKLRVNVRGVRQPVMQFPERKITPGKYEIVWDIWVPEDQNPYAVSSRAMKHEVWYPPKNFIPIPKYWIEDNQEKFDKWMEWVKTKWYTHKSIEKAEGEYCLHQMSWKGQVVIRDIPITHYYFSLKSGEKIRHWELRENPLRSEPSIATYHGTLPEKYFQKDTTLQPGELWNTNKRLIAKWNTLAQGQAYIDVERVQNEERVNLTLGGELKGSWSMNQEDSNAPIYIFAKNEAQKAARHFVIYKVKDRFHTEVELDSKIMNIVSDKDPRKLGLEESTSAMCYFTFADHSHPSNVLERGSAEIIELTDKFKSLKMHSHDMDFYYVIKDDRLIHSRLISDKSLKENDERYMEGTYWDS</sequence>
<dbReference type="EMBL" id="MT141557">
    <property type="protein sequence ID" value="QJA66549.1"/>
    <property type="molecule type" value="Genomic_DNA"/>
</dbReference>
<dbReference type="AlphaFoldDB" id="A0A6M3J8U5"/>
<gene>
    <name evidence="2" type="ORF">MM415A00476_0003</name>
    <name evidence="1" type="ORF">MM415B00342_0011</name>
</gene>
<reference evidence="1" key="1">
    <citation type="submission" date="2020-03" db="EMBL/GenBank/DDBJ databases">
        <title>The deep terrestrial virosphere.</title>
        <authorList>
            <person name="Holmfeldt K."/>
            <person name="Nilsson E."/>
            <person name="Simone D."/>
            <person name="Lopez-Fernandez M."/>
            <person name="Wu X."/>
            <person name="de Brujin I."/>
            <person name="Lundin D."/>
            <person name="Andersson A."/>
            <person name="Bertilsson S."/>
            <person name="Dopson M."/>
        </authorList>
    </citation>
    <scope>NUCLEOTIDE SEQUENCE</scope>
    <source>
        <strain evidence="2">MM415A00476</strain>
        <strain evidence="1">MM415B00342</strain>
    </source>
</reference>
<evidence type="ECO:0000313" key="2">
    <source>
        <dbReference type="EMBL" id="QJA81871.1"/>
    </source>
</evidence>
<proteinExistence type="predicted"/>
<protein>
    <submittedName>
        <fullName evidence="1">Uncharacterized protein</fullName>
    </submittedName>
</protein>